<proteinExistence type="predicted"/>
<gene>
    <name evidence="1" type="ORF">METZ01_LOCUS229084</name>
</gene>
<reference evidence="1" key="1">
    <citation type="submission" date="2018-05" db="EMBL/GenBank/DDBJ databases">
        <authorList>
            <person name="Lanie J.A."/>
            <person name="Ng W.-L."/>
            <person name="Kazmierczak K.M."/>
            <person name="Andrzejewski T.M."/>
            <person name="Davidsen T.M."/>
            <person name="Wayne K.J."/>
            <person name="Tettelin H."/>
            <person name="Glass J.I."/>
            <person name="Rusch D."/>
            <person name="Podicherti R."/>
            <person name="Tsui H.-C.T."/>
            <person name="Winkler M.E."/>
        </authorList>
    </citation>
    <scope>NUCLEOTIDE SEQUENCE</scope>
</reference>
<evidence type="ECO:0000313" key="1">
    <source>
        <dbReference type="EMBL" id="SVB76230.1"/>
    </source>
</evidence>
<dbReference type="EMBL" id="UINC01056332">
    <property type="protein sequence ID" value="SVB76230.1"/>
    <property type="molecule type" value="Genomic_DNA"/>
</dbReference>
<organism evidence="1">
    <name type="scientific">marine metagenome</name>
    <dbReference type="NCBI Taxonomy" id="408172"/>
    <lineage>
        <taxon>unclassified sequences</taxon>
        <taxon>metagenomes</taxon>
        <taxon>ecological metagenomes</taxon>
    </lineage>
</organism>
<sequence>MPAKCANSMDMRDRIGCDCEECKQFWIEYYNEVPNPIEEAL</sequence>
<dbReference type="AlphaFoldDB" id="A0A382GM74"/>
<protein>
    <submittedName>
        <fullName evidence="1">Uncharacterized protein</fullName>
    </submittedName>
</protein>
<name>A0A382GM74_9ZZZZ</name>
<accession>A0A382GM74</accession>